<accession>A0A367FIC1</accession>
<dbReference type="RefSeq" id="WP_114030609.1">
    <property type="nucleotide sequence ID" value="NZ_QOIL01000011.1"/>
</dbReference>
<comment type="caution">
    <text evidence="2">The sequence shown here is derived from an EMBL/GenBank/DDBJ whole genome shotgun (WGS) entry which is preliminary data.</text>
</comment>
<name>A0A367FIC1_9ACTN</name>
<feature type="compositionally biased region" description="Low complexity" evidence="1">
    <location>
        <begin position="124"/>
        <end position="133"/>
    </location>
</feature>
<dbReference type="AlphaFoldDB" id="A0A367FIC1"/>
<dbReference type="OrthoDB" id="3537991at2"/>
<evidence type="ECO:0000313" key="2">
    <source>
        <dbReference type="EMBL" id="RCG29572.1"/>
    </source>
</evidence>
<proteinExistence type="predicted"/>
<evidence type="ECO:0000313" key="3">
    <source>
        <dbReference type="Proteomes" id="UP000253094"/>
    </source>
</evidence>
<feature type="region of interest" description="Disordered" evidence="1">
    <location>
        <begin position="112"/>
        <end position="133"/>
    </location>
</feature>
<gene>
    <name evidence="2" type="ORF">DQ384_21155</name>
</gene>
<dbReference type="Proteomes" id="UP000253094">
    <property type="component" value="Unassembled WGS sequence"/>
</dbReference>
<organism evidence="2 3">
    <name type="scientific">Sphaerisporangium album</name>
    <dbReference type="NCBI Taxonomy" id="509200"/>
    <lineage>
        <taxon>Bacteria</taxon>
        <taxon>Bacillati</taxon>
        <taxon>Actinomycetota</taxon>
        <taxon>Actinomycetes</taxon>
        <taxon>Streptosporangiales</taxon>
        <taxon>Streptosporangiaceae</taxon>
        <taxon>Sphaerisporangium</taxon>
    </lineage>
</organism>
<protein>
    <submittedName>
        <fullName evidence="2">Uncharacterized protein</fullName>
    </submittedName>
</protein>
<evidence type="ECO:0000256" key="1">
    <source>
        <dbReference type="SAM" id="MobiDB-lite"/>
    </source>
</evidence>
<keyword evidence="3" id="KW-1185">Reference proteome</keyword>
<dbReference type="EMBL" id="QOIL01000011">
    <property type="protein sequence ID" value="RCG29572.1"/>
    <property type="molecule type" value="Genomic_DNA"/>
</dbReference>
<sequence>MTRSEFDDIRAHIAAEEGDCDDLLQIARTLLDDLEQARLREATLRARYMGLLTAARATMASDAVGDIDPLTFLRHELGKRGQLPTGDEEVTRILSDARTAETLLAHLEEKPQSRPRAGARMRRCAGAARRLPR</sequence>
<reference evidence="2 3" key="1">
    <citation type="submission" date="2018-06" db="EMBL/GenBank/DDBJ databases">
        <title>Sphaerisporangium craniellae sp. nov., isolated from a marine sponge in the South China Sea.</title>
        <authorList>
            <person name="Li L."/>
        </authorList>
    </citation>
    <scope>NUCLEOTIDE SEQUENCE [LARGE SCALE GENOMIC DNA]</scope>
    <source>
        <strain evidence="2 3">CCTCC AA 208026</strain>
    </source>
</reference>